<evidence type="ECO:0008006" key="3">
    <source>
        <dbReference type="Google" id="ProtNLM"/>
    </source>
</evidence>
<sequence>MEGQYVFRVKVRLEPADESVSLEPSSAESTVVLFRRAPEPGTDGWRFFRDSLWRGEVNDQPYARRLAGEWLEAPVVSVSFRELRADEAYVDALEAAIADDLEAFNAENVPEVLSKYFGSSIRILDDD</sequence>
<protein>
    <recommendedName>
        <fullName evidence="3">LWR-salt protein</fullName>
    </recommendedName>
</protein>
<dbReference type="NCBIfam" id="NF033910">
    <property type="entry name" value="LWR_salt"/>
    <property type="match status" value="1"/>
</dbReference>
<keyword evidence="2" id="KW-1185">Reference proteome</keyword>
<proteinExistence type="predicted"/>
<gene>
    <name evidence="1" type="ORF">EA462_01930</name>
</gene>
<dbReference type="EMBL" id="REFY01000001">
    <property type="protein sequence ID" value="RQG92994.1"/>
    <property type="molecule type" value="Genomic_DNA"/>
</dbReference>
<accession>A0A3N6LYP6</accession>
<name>A0A3N6LYP6_9EURY</name>
<dbReference type="InterPro" id="IPR049798">
    <property type="entry name" value="LWR_salt"/>
</dbReference>
<comment type="caution">
    <text evidence="1">The sequence shown here is derived from an EMBL/GenBank/DDBJ whole genome shotgun (WGS) entry which is preliminary data.</text>
</comment>
<dbReference type="RefSeq" id="WP_124176880.1">
    <property type="nucleotide sequence ID" value="NZ_REFY01000001.1"/>
</dbReference>
<evidence type="ECO:0000313" key="1">
    <source>
        <dbReference type="EMBL" id="RQG92994.1"/>
    </source>
</evidence>
<dbReference type="Pfam" id="PF26423">
    <property type="entry name" value="LWR_salt"/>
    <property type="match status" value="1"/>
</dbReference>
<dbReference type="OrthoDB" id="202660at2157"/>
<dbReference type="AlphaFoldDB" id="A0A3N6LYP6"/>
<organism evidence="1 2">
    <name type="scientific">Natrarchaeobius halalkaliphilus</name>
    <dbReference type="NCBI Taxonomy" id="1679091"/>
    <lineage>
        <taxon>Archaea</taxon>
        <taxon>Methanobacteriati</taxon>
        <taxon>Methanobacteriota</taxon>
        <taxon>Stenosarchaea group</taxon>
        <taxon>Halobacteria</taxon>
        <taxon>Halobacteriales</taxon>
        <taxon>Natrialbaceae</taxon>
        <taxon>Natrarchaeobius</taxon>
    </lineage>
</organism>
<reference evidence="1 2" key="1">
    <citation type="submission" date="2018-10" db="EMBL/GenBank/DDBJ databases">
        <title>Natrarchaeobius chitinivorans gen. nov., sp. nov., and Natrarchaeobius haloalkaliphilus sp. nov., alkaliphilic, chitin-utilizing haloarchaea from hypersaline alkaline lakes.</title>
        <authorList>
            <person name="Sorokin D.Y."/>
            <person name="Elcheninov A.G."/>
            <person name="Kostrikina N.A."/>
            <person name="Bale N.J."/>
            <person name="Sinninghe Damste J.S."/>
            <person name="Khijniak T.V."/>
            <person name="Kublanov I.V."/>
            <person name="Toshchakov S.V."/>
        </authorList>
    </citation>
    <scope>NUCLEOTIDE SEQUENCE [LARGE SCALE GENOMIC DNA]</scope>
    <source>
        <strain evidence="1 2">AArcht-Sl</strain>
    </source>
</reference>
<dbReference type="Proteomes" id="UP000273828">
    <property type="component" value="Unassembled WGS sequence"/>
</dbReference>
<evidence type="ECO:0000313" key="2">
    <source>
        <dbReference type="Proteomes" id="UP000273828"/>
    </source>
</evidence>